<feature type="compositionally biased region" description="Low complexity" evidence="1">
    <location>
        <begin position="156"/>
        <end position="165"/>
    </location>
</feature>
<comment type="caution">
    <text evidence="2">The sequence shown here is derived from an EMBL/GenBank/DDBJ whole genome shotgun (WGS) entry which is preliminary data.</text>
</comment>
<feature type="compositionally biased region" description="Low complexity" evidence="1">
    <location>
        <begin position="229"/>
        <end position="240"/>
    </location>
</feature>
<feature type="compositionally biased region" description="Basic and acidic residues" evidence="1">
    <location>
        <begin position="244"/>
        <end position="256"/>
    </location>
</feature>
<gene>
    <name evidence="2" type="ORF">WICPIJ_009899</name>
</gene>
<reference evidence="2" key="2">
    <citation type="submission" date="2021-01" db="EMBL/GenBank/DDBJ databases">
        <authorList>
            <person name="Schikora-Tamarit M.A."/>
        </authorList>
    </citation>
    <scope>NUCLEOTIDE SEQUENCE</scope>
    <source>
        <strain evidence="2">CBS2887</strain>
    </source>
</reference>
<organism evidence="2 3">
    <name type="scientific">Wickerhamomyces pijperi</name>
    <name type="common">Yeast</name>
    <name type="synonym">Pichia pijperi</name>
    <dbReference type="NCBI Taxonomy" id="599730"/>
    <lineage>
        <taxon>Eukaryota</taxon>
        <taxon>Fungi</taxon>
        <taxon>Dikarya</taxon>
        <taxon>Ascomycota</taxon>
        <taxon>Saccharomycotina</taxon>
        <taxon>Saccharomycetes</taxon>
        <taxon>Phaffomycetales</taxon>
        <taxon>Wickerhamomycetaceae</taxon>
        <taxon>Wickerhamomyces</taxon>
    </lineage>
</organism>
<proteinExistence type="predicted"/>
<feature type="compositionally biased region" description="Basic and acidic residues" evidence="1">
    <location>
        <begin position="101"/>
        <end position="112"/>
    </location>
</feature>
<feature type="compositionally biased region" description="Polar residues" evidence="1">
    <location>
        <begin position="166"/>
        <end position="181"/>
    </location>
</feature>
<reference evidence="2" key="1">
    <citation type="journal article" date="2021" name="Open Biol.">
        <title>Shared evolutionary footprints suggest mitochondrial oxidative damage underlies multiple complex I losses in fungi.</title>
        <authorList>
            <person name="Schikora-Tamarit M.A."/>
            <person name="Marcet-Houben M."/>
            <person name="Nosek J."/>
            <person name="Gabaldon T."/>
        </authorList>
    </citation>
    <scope>NUCLEOTIDE SEQUENCE</scope>
    <source>
        <strain evidence="2">CBS2887</strain>
    </source>
</reference>
<dbReference type="OrthoDB" id="10652693at2759"/>
<dbReference type="Proteomes" id="UP000774326">
    <property type="component" value="Unassembled WGS sequence"/>
</dbReference>
<keyword evidence="3" id="KW-1185">Reference proteome</keyword>
<protein>
    <submittedName>
        <fullName evidence="2">Uncharacterized protein</fullName>
    </submittedName>
</protein>
<evidence type="ECO:0000313" key="3">
    <source>
        <dbReference type="Proteomes" id="UP000774326"/>
    </source>
</evidence>
<name>A0A9P8TBZ2_WICPI</name>
<accession>A0A9P8TBZ2</accession>
<dbReference type="AlphaFoldDB" id="A0A9P8TBZ2"/>
<feature type="compositionally biased region" description="Basic and acidic residues" evidence="1">
    <location>
        <begin position="120"/>
        <end position="140"/>
    </location>
</feature>
<feature type="compositionally biased region" description="Basic and acidic residues" evidence="1">
    <location>
        <begin position="262"/>
        <end position="292"/>
    </location>
</feature>
<sequence>MIRSTKWANTSCSIIIPHVLRRFVSSKSIKPNSLKSADCKLKSNDSTHKKNDENVTSYYSSFKMISNSTAFETRNTDIDVLEPPTLENKVRESDWVRDLEERKQSHINSSRDHKNKAASTRKDVSSSVSGRKEPRSEDTINMKNKNKGNNDHKSNSNKNNNGHRNPQSTQSSQCMPKSTSNRRVEKNKSYSLSTSGPTHSEKAKSSHNVDIRNESNTHTQRNDHKSNDKNINANSANSNHRSNKNQDKNHHARNSDAGKVSKPKEKTQQDVERSKAMDDLFDGIKSRLDTSV</sequence>
<feature type="compositionally biased region" description="Polar residues" evidence="1">
    <location>
        <begin position="189"/>
        <end position="198"/>
    </location>
</feature>
<feature type="region of interest" description="Disordered" evidence="1">
    <location>
        <begin position="101"/>
        <end position="292"/>
    </location>
</feature>
<feature type="compositionally biased region" description="Basic and acidic residues" evidence="1">
    <location>
        <begin position="199"/>
        <end position="228"/>
    </location>
</feature>
<evidence type="ECO:0000313" key="2">
    <source>
        <dbReference type="EMBL" id="KAH3673129.1"/>
    </source>
</evidence>
<evidence type="ECO:0000256" key="1">
    <source>
        <dbReference type="SAM" id="MobiDB-lite"/>
    </source>
</evidence>
<dbReference type="EMBL" id="JAEUBG010005704">
    <property type="protein sequence ID" value="KAH3673129.1"/>
    <property type="molecule type" value="Genomic_DNA"/>
</dbReference>